<geneLocation type="chloroplast" evidence="12"/>
<dbReference type="Pfam" id="PF04997">
    <property type="entry name" value="RNA_pol_Rpb1_1"/>
    <property type="match status" value="2"/>
</dbReference>
<comment type="cofactor">
    <cofactor evidence="9">
        <name>Mg(2+)</name>
        <dbReference type="ChEBI" id="CHEBI:18420"/>
    </cofactor>
    <text evidence="9">Binds 1 Mg(2+) ion per subunit.</text>
</comment>
<dbReference type="InterPro" id="IPR034678">
    <property type="entry name" value="RNApol_RpoC1"/>
</dbReference>
<dbReference type="GO" id="GO:0003677">
    <property type="term" value="F:DNA binding"/>
    <property type="evidence" value="ECO:0007669"/>
    <property type="project" value="UniProtKB-UniRule"/>
</dbReference>
<dbReference type="GO" id="GO:0000428">
    <property type="term" value="C:DNA-directed RNA polymerase complex"/>
    <property type="evidence" value="ECO:0007669"/>
    <property type="project" value="UniProtKB-KW"/>
</dbReference>
<comment type="subunit">
    <text evidence="9">In plastids the minimal PEP RNA polymerase catalytic core is composed of four subunits: alpha, beta, beta', and beta''. When a (nuclear-encoded) sigma factor is associated with the core the holoenzyme is formed, which can initiate transcription.</text>
</comment>
<comment type="similarity">
    <text evidence="2 9">Belongs to the RNA polymerase beta' chain family. RpoC1 subfamily.</text>
</comment>
<feature type="binding site" evidence="9">
    <location>
        <position position="724"/>
    </location>
    <ligand>
        <name>Mg(2+)</name>
        <dbReference type="ChEBI" id="CHEBI:18420"/>
    </ligand>
</feature>
<keyword evidence="4 12" id="KW-0934">Plastid</keyword>
<dbReference type="RefSeq" id="YP_009104884.1">
    <property type="nucleotide sequence ID" value="NC_025525.1"/>
</dbReference>
<evidence type="ECO:0000256" key="8">
    <source>
        <dbReference type="ARBA" id="ARBA00048552"/>
    </source>
</evidence>
<comment type="cofactor">
    <cofactor evidence="9">
        <name>Zn(2+)</name>
        <dbReference type="ChEBI" id="CHEBI:29105"/>
    </cofactor>
    <text evidence="9">Binds 1 Zn(2+) ion per subunit.</text>
</comment>
<evidence type="ECO:0000259" key="11">
    <source>
        <dbReference type="SMART" id="SM00663"/>
    </source>
</evidence>
<dbReference type="InterPro" id="IPR007066">
    <property type="entry name" value="RNA_pol_Rpb1_3"/>
</dbReference>
<dbReference type="PANTHER" id="PTHR19376:SF54">
    <property type="entry name" value="DNA-DIRECTED RNA POLYMERASE SUBUNIT BETA"/>
    <property type="match status" value="1"/>
</dbReference>
<gene>
    <name evidence="9 12" type="primary">rpoC1</name>
</gene>
<dbReference type="InterPro" id="IPR007080">
    <property type="entry name" value="RNA_pol_Rpb1_1"/>
</dbReference>
<feature type="binding site" evidence="9">
    <location>
        <position position="728"/>
    </location>
    <ligand>
        <name>Mg(2+)</name>
        <dbReference type="ChEBI" id="CHEBI:18420"/>
    </ligand>
</feature>
<dbReference type="SUPFAM" id="SSF64484">
    <property type="entry name" value="beta and beta-prime subunits of DNA dependent RNA-polymerase"/>
    <property type="match status" value="1"/>
</dbReference>
<dbReference type="GO" id="GO:0000287">
    <property type="term" value="F:magnesium ion binding"/>
    <property type="evidence" value="ECO:0007669"/>
    <property type="project" value="UniProtKB-UniRule"/>
</dbReference>
<keyword evidence="7 9" id="KW-0804">Transcription</keyword>
<feature type="binding site" evidence="9">
    <location>
        <position position="96"/>
    </location>
    <ligand>
        <name>Zn(2+)</name>
        <dbReference type="ChEBI" id="CHEBI:29105"/>
    </ligand>
</feature>
<evidence type="ECO:0000256" key="2">
    <source>
        <dbReference type="ARBA" id="ARBA00007207"/>
    </source>
</evidence>
<evidence type="ECO:0000256" key="6">
    <source>
        <dbReference type="ARBA" id="ARBA00022695"/>
    </source>
</evidence>
<dbReference type="EC" id="2.7.7.6" evidence="9"/>
<dbReference type="PANTHER" id="PTHR19376">
    <property type="entry name" value="DNA-DIRECTED RNA POLYMERASE"/>
    <property type="match status" value="1"/>
</dbReference>
<dbReference type="InterPro" id="IPR044893">
    <property type="entry name" value="RNA_pol_Rpb1_clamp_domain"/>
</dbReference>
<dbReference type="AlphaFoldDB" id="A0A097KJU7"/>
<dbReference type="Gene3D" id="4.10.860.120">
    <property type="entry name" value="RNA polymerase II, clamp domain"/>
    <property type="match status" value="1"/>
</dbReference>
<keyword evidence="12" id="KW-0150">Chloroplast</keyword>
<dbReference type="GO" id="GO:0003899">
    <property type="term" value="F:DNA-directed RNA polymerase activity"/>
    <property type="evidence" value="ECO:0007669"/>
    <property type="project" value="UniProtKB-UniRule"/>
</dbReference>
<proteinExistence type="inferred from homology"/>
<organism evidence="12">
    <name type="scientific">Myrmecia israelensis</name>
    <name type="common">Green coccoid free-living microalga</name>
    <name type="synonym">Friedmannia israelensis</name>
    <dbReference type="NCBI Taxonomy" id="3171"/>
    <lineage>
        <taxon>Eukaryota</taxon>
        <taxon>Viridiplantae</taxon>
        <taxon>Chlorophyta</taxon>
        <taxon>core chlorophytes</taxon>
        <taxon>Trebouxiophyceae</taxon>
        <taxon>Trebouxiales</taxon>
        <taxon>Trebouxiaceae</taxon>
        <taxon>Myrmecia</taxon>
    </lineage>
</organism>
<reference evidence="12" key="1">
    <citation type="journal article" date="2014" name="BMC Evol. Biol.">
        <title>Chloroplast phylogenomic analysis resolves deep-level relationships within the green algal class Trebouxiophyceae.</title>
        <authorList>
            <person name="Lemieux C."/>
            <person name="Otis C."/>
            <person name="Turmel M."/>
        </authorList>
    </citation>
    <scope>NUCLEOTIDE SEQUENCE</scope>
</reference>
<evidence type="ECO:0000256" key="1">
    <source>
        <dbReference type="ARBA" id="ARBA00004026"/>
    </source>
</evidence>
<keyword evidence="6 9" id="KW-0548">Nucleotidyltransferase</keyword>
<feature type="binding site" evidence="9">
    <location>
        <position position="79"/>
    </location>
    <ligand>
        <name>Zn(2+)</name>
        <dbReference type="ChEBI" id="CHEBI:29105"/>
    </ligand>
</feature>
<dbReference type="InterPro" id="IPR045867">
    <property type="entry name" value="DNA-dir_RpoC_beta_prime"/>
</dbReference>
<feature type="binding site" evidence="9">
    <location>
        <position position="81"/>
    </location>
    <ligand>
        <name>Zn(2+)</name>
        <dbReference type="ChEBI" id="CHEBI:29105"/>
    </ligand>
</feature>
<comment type="catalytic activity">
    <reaction evidence="8 9 10">
        <text>RNA(n) + a ribonucleoside 5'-triphosphate = RNA(n+1) + diphosphate</text>
        <dbReference type="Rhea" id="RHEA:21248"/>
        <dbReference type="Rhea" id="RHEA-COMP:14527"/>
        <dbReference type="Rhea" id="RHEA-COMP:17342"/>
        <dbReference type="ChEBI" id="CHEBI:33019"/>
        <dbReference type="ChEBI" id="CHEBI:61557"/>
        <dbReference type="ChEBI" id="CHEBI:140395"/>
        <dbReference type="EC" id="2.7.7.6"/>
    </reaction>
</comment>
<keyword evidence="9" id="KW-0479">Metal-binding</keyword>
<dbReference type="Gene3D" id="2.40.40.20">
    <property type="match status" value="1"/>
</dbReference>
<feature type="binding site" evidence="9">
    <location>
        <position position="726"/>
    </location>
    <ligand>
        <name>Mg(2+)</name>
        <dbReference type="ChEBI" id="CHEBI:18420"/>
    </ligand>
</feature>
<keyword evidence="9" id="KW-0460">Magnesium</keyword>
<evidence type="ECO:0000256" key="5">
    <source>
        <dbReference type="ARBA" id="ARBA00022679"/>
    </source>
</evidence>
<evidence type="ECO:0000313" key="12">
    <source>
        <dbReference type="EMBL" id="AIT93443.1"/>
    </source>
</evidence>
<accession>A0A097KJU7</accession>
<dbReference type="GO" id="GO:0009507">
    <property type="term" value="C:chloroplast"/>
    <property type="evidence" value="ECO:0007669"/>
    <property type="project" value="UniProtKB-SubCell"/>
</dbReference>
<evidence type="ECO:0000256" key="7">
    <source>
        <dbReference type="ARBA" id="ARBA00023163"/>
    </source>
</evidence>
<name>A0A097KJU7_MYRIS</name>
<sequence length="948" mass="108487">MEQKKVKTFNKSKRIPVESIRIGLASPEQIKNWAERTLPNGKVVGQVTNSQTVNYKTLRPVKGGLFCERVFGPIKDFECSCGRKKSKFLQKFCSECDVEFTSSQVRRHRLGYVQLVSPVTHIWYLKGRLSYISNLLGIPRKRVEAVTYCTEKLEVSETEELKIVSPFFTEKNFSKLPEYLKRFSSPAMFEKTQLFLKNKLLLSDPSVLTDVDLTKEKETGEKQEVNNYFFEKLNEKTKNEKGFESKLANPASQGLELNNFTNNGDNLDQAGIKNLTEKQLDSQVIEEPINYSYPLEEGKETKASFKNQTETNLKIFPIPSSPETERKEEKRVAKSNNIANFSLQEIDTNKAFKKFRQKLILPISQDSGGWDSEKDRISFFKYISNSPKPEDIPIPLYVELAENSETLFSNLNITGTEAVRKVLANTGALAVRKRLVQLNLDILDKILKDELFELNEEIHELEDKGFLLLYEERRLQRLITQRSKKLRRLKLVRDFRRSKARPEWMTLSTLPVLPPNLRPIIQLDGDQVAVSDLNKLYQKILFRNKRFRRTNIENAPYAQRLLQEAVDALIENGKGGSDPICASNDRPLKSLSDILKGKKGRFRQNLLGKRVDYSGRSVIVVGPALKLHQCGLPKEMAIELFQPFLIRRLMVKKIVPTIVTAKRLIQDQSSLIWDVLEQVMQSHPVLLNRAPTLHRLGVQAFQPKLVDGRAILLHPLVCPAFNADFDGDQMAVHVPLSFEARAEAWKLMWSRNNLLSPATGQPILVPSQDMVLGCYYLTTSALLTAKTSLKKSDELKTTNALQRKKTLKDNFYKEKTTENGVKNQVYKANPDVKIATLDSFLQFSSAFNSYFSDFNSALKSLSQKNIDLHSPIWVKTSLLIECEKRLKNPLEVRVSPFGHAHVIFSTYQYQNDFTGYRMSQYVRTTAGRILLNNLIMSALLQRKELSLQ</sequence>
<dbReference type="GO" id="GO:0008270">
    <property type="term" value="F:zinc ion binding"/>
    <property type="evidence" value="ECO:0007669"/>
    <property type="project" value="UniProtKB-UniRule"/>
</dbReference>
<evidence type="ECO:0000256" key="10">
    <source>
        <dbReference type="RuleBase" id="RU004279"/>
    </source>
</evidence>
<protein>
    <recommendedName>
        <fullName evidence="9">DNA-directed RNA polymerase subunit beta'</fullName>
        <ecNumber evidence="9">2.7.7.6</ecNumber>
    </recommendedName>
    <alternativeName>
        <fullName evidence="9">PEP</fullName>
    </alternativeName>
    <alternativeName>
        <fullName evidence="9">Plastid-encoded RNA polymerase subunit beta'</fullName>
        <shortName evidence="9">RNA polymerase subunit beta'</shortName>
    </alternativeName>
</protein>
<dbReference type="GO" id="GO:0006351">
    <property type="term" value="P:DNA-templated transcription"/>
    <property type="evidence" value="ECO:0007669"/>
    <property type="project" value="UniProtKB-UniRule"/>
</dbReference>
<keyword evidence="3 9" id="KW-0240">DNA-directed RNA polymerase</keyword>
<dbReference type="InterPro" id="IPR000722">
    <property type="entry name" value="RNA_pol_asu"/>
</dbReference>
<dbReference type="HAMAP" id="MF_01323">
    <property type="entry name" value="RNApol_bact_RpoC1"/>
    <property type="match status" value="1"/>
</dbReference>
<feature type="domain" description="RNA polymerase N-terminal" evidence="11">
    <location>
        <begin position="503"/>
        <end position="778"/>
    </location>
</feature>
<dbReference type="InterPro" id="IPR006592">
    <property type="entry name" value="RNA_pol_N"/>
</dbReference>
<dbReference type="SMART" id="SM00663">
    <property type="entry name" value="RPOLA_N"/>
    <property type="match status" value="1"/>
</dbReference>
<dbReference type="GeneID" id="22158504"/>
<comment type="function">
    <text evidence="1 9 10">DNA-dependent RNA polymerase catalyzes the transcription of DNA into RNA using the four ribonucleoside triphosphates as substrates.</text>
</comment>
<comment type="subcellular location">
    <subcellularLocation>
        <location evidence="9">Plastid</location>
        <location evidence="9">Chloroplast</location>
    </subcellularLocation>
</comment>
<evidence type="ECO:0000256" key="3">
    <source>
        <dbReference type="ARBA" id="ARBA00022478"/>
    </source>
</evidence>
<keyword evidence="5 9" id="KW-0808">Transferase</keyword>
<feature type="binding site" evidence="9">
    <location>
        <position position="93"/>
    </location>
    <ligand>
        <name>Zn(2+)</name>
        <dbReference type="ChEBI" id="CHEBI:29105"/>
    </ligand>
</feature>
<evidence type="ECO:0000256" key="9">
    <source>
        <dbReference type="HAMAP-Rule" id="MF_01323"/>
    </source>
</evidence>
<keyword evidence="9" id="KW-0862">Zinc</keyword>
<evidence type="ECO:0000256" key="4">
    <source>
        <dbReference type="ARBA" id="ARBA00022640"/>
    </source>
</evidence>
<dbReference type="Gene3D" id="1.10.274.100">
    <property type="entry name" value="RNA polymerase Rpb1, domain 3"/>
    <property type="match status" value="1"/>
</dbReference>
<dbReference type="Pfam" id="PF04983">
    <property type="entry name" value="RNA_pol_Rpb1_3"/>
    <property type="match status" value="1"/>
</dbReference>
<dbReference type="Pfam" id="PF00623">
    <property type="entry name" value="RNA_pol_Rpb1_2"/>
    <property type="match status" value="1"/>
</dbReference>
<dbReference type="EMBL" id="KM462861">
    <property type="protein sequence ID" value="AIT93443.1"/>
    <property type="molecule type" value="Genomic_DNA"/>
</dbReference>
<dbReference type="InterPro" id="IPR042102">
    <property type="entry name" value="RNA_pol_Rpb1_3_sf"/>
</dbReference>
<dbReference type="Gene3D" id="1.10.40.90">
    <property type="match status" value="1"/>
</dbReference>